<dbReference type="Proteomes" id="UP000030853">
    <property type="component" value="Unassembled WGS sequence"/>
</dbReference>
<keyword evidence="3 4" id="KW-0732">Signal</keyword>
<dbReference type="PANTHER" id="PTHR46847:SF1">
    <property type="entry name" value="D-ALLOSE-BINDING PERIPLASMIC PROTEIN-RELATED"/>
    <property type="match status" value="1"/>
</dbReference>
<dbReference type="EMBL" id="JTJJ01000004">
    <property type="protein sequence ID" value="KHJ70018.1"/>
    <property type="molecule type" value="Genomic_DNA"/>
</dbReference>
<gene>
    <name evidence="6" type="ORF">QU24_00465</name>
</gene>
<dbReference type="PANTHER" id="PTHR46847">
    <property type="entry name" value="D-ALLOSE-BINDING PERIPLASMIC PROTEIN-RELATED"/>
    <property type="match status" value="1"/>
</dbReference>
<dbReference type="CDD" id="cd06301">
    <property type="entry name" value="PBP1_rhizopine_binding-like"/>
    <property type="match status" value="1"/>
</dbReference>
<dbReference type="GO" id="GO:0030313">
    <property type="term" value="C:cell envelope"/>
    <property type="evidence" value="ECO:0007669"/>
    <property type="project" value="UniProtKB-SubCell"/>
</dbReference>
<dbReference type="AlphaFoldDB" id="A0A0B1RAE4"/>
<evidence type="ECO:0000256" key="3">
    <source>
        <dbReference type="ARBA" id="ARBA00022729"/>
    </source>
</evidence>
<evidence type="ECO:0000313" key="6">
    <source>
        <dbReference type="EMBL" id="KHJ70018.1"/>
    </source>
</evidence>
<feature type="chain" id="PRO_5002063597" evidence="4">
    <location>
        <begin position="23"/>
        <end position="309"/>
    </location>
</feature>
<evidence type="ECO:0000259" key="5">
    <source>
        <dbReference type="Pfam" id="PF13407"/>
    </source>
</evidence>
<dbReference type="Pfam" id="PF13407">
    <property type="entry name" value="Peripla_BP_4"/>
    <property type="match status" value="1"/>
</dbReference>
<feature type="domain" description="Periplasmic binding protein" evidence="5">
    <location>
        <begin position="27"/>
        <end position="283"/>
    </location>
</feature>
<comment type="caution">
    <text evidence="6">The sequence shown here is derived from an EMBL/GenBank/DDBJ whole genome shotgun (WGS) entry which is preliminary data.</text>
</comment>
<accession>A0A0B1RAE4</accession>
<evidence type="ECO:0000256" key="2">
    <source>
        <dbReference type="ARBA" id="ARBA00007639"/>
    </source>
</evidence>
<dbReference type="GO" id="GO:0030246">
    <property type="term" value="F:carbohydrate binding"/>
    <property type="evidence" value="ECO:0007669"/>
    <property type="project" value="UniProtKB-ARBA"/>
</dbReference>
<dbReference type="RefSeq" id="WP_039327121.1">
    <property type="nucleotide sequence ID" value="NZ_JTJJ01000004.1"/>
</dbReference>
<evidence type="ECO:0000256" key="4">
    <source>
        <dbReference type="SAM" id="SignalP"/>
    </source>
</evidence>
<dbReference type="GO" id="GO:0055085">
    <property type="term" value="P:transmembrane transport"/>
    <property type="evidence" value="ECO:0007669"/>
    <property type="project" value="UniProtKB-ARBA"/>
</dbReference>
<comment type="subcellular location">
    <subcellularLocation>
        <location evidence="1">Cell envelope</location>
    </subcellularLocation>
</comment>
<protein>
    <submittedName>
        <fullName evidence="6">Rhizopine-binding protein</fullName>
    </submittedName>
</protein>
<feature type="signal peptide" evidence="4">
    <location>
        <begin position="1"/>
        <end position="22"/>
    </location>
</feature>
<proteinExistence type="inferred from homology"/>
<dbReference type="Gene3D" id="3.40.50.2300">
    <property type="match status" value="2"/>
</dbReference>
<dbReference type="InterPro" id="IPR028082">
    <property type="entry name" value="Peripla_BP_I"/>
</dbReference>
<dbReference type="SUPFAM" id="SSF53822">
    <property type="entry name" value="Periplasmic binding protein-like I"/>
    <property type="match status" value="1"/>
</dbReference>
<comment type="similarity">
    <text evidence="2">Belongs to the bacterial solute-binding protein 2 family.</text>
</comment>
<dbReference type="InterPro" id="IPR025997">
    <property type="entry name" value="SBP_2_dom"/>
</dbReference>
<reference evidence="6 7" key="1">
    <citation type="submission" date="2014-11" db="EMBL/GenBank/DDBJ databases">
        <title>Genome sequencing of Pantoea rodasii ND03.</title>
        <authorList>
            <person name="Muhamad Yunos N.Y."/>
            <person name="Chan K.-G."/>
        </authorList>
    </citation>
    <scope>NUCLEOTIDE SEQUENCE [LARGE SCALE GENOMIC DNA]</scope>
    <source>
        <strain evidence="6 7">ND03</strain>
    </source>
</reference>
<evidence type="ECO:0000313" key="7">
    <source>
        <dbReference type="Proteomes" id="UP000030853"/>
    </source>
</evidence>
<name>A0A0B1RAE4_9GAMM</name>
<evidence type="ECO:0000256" key="1">
    <source>
        <dbReference type="ARBA" id="ARBA00004196"/>
    </source>
</evidence>
<organism evidence="6 7">
    <name type="scientific">Pantoea rodasii</name>
    <dbReference type="NCBI Taxonomy" id="1076549"/>
    <lineage>
        <taxon>Bacteria</taxon>
        <taxon>Pseudomonadati</taxon>
        <taxon>Pseudomonadota</taxon>
        <taxon>Gammaproteobacteria</taxon>
        <taxon>Enterobacterales</taxon>
        <taxon>Erwiniaceae</taxon>
        <taxon>Pantoea</taxon>
    </lineage>
</organism>
<sequence>MQFKKHLTALALLCALPVSVMAKDLSIGVSMDHFDDNFQTILRQAMASKMKQLGDVKGQFEDAKGDSAQQLQQVESFIGQGVDAIIVTPTDTQAMKPIIALAQRAKVPLVFVNRRPETPLSDGMAYVGSDPRLAGKMQMEALAQQMGDKGNVMILMGNLSGEDTRERTKGVEEVIAQHPGMKVLDKQSALFFRKEANDVTTNWLLTGQDINAIVANNDEMAIGAILALKQAGAKHVQVAGIDGTPDALQFIKSGDMRLTVFQDAKGQGDGAVQSAIGLVKGEKVAKDTFIPYQLITKENVSQFANSNTR</sequence>